<dbReference type="SUPFAM" id="SSF55753">
    <property type="entry name" value="Actin depolymerizing proteins"/>
    <property type="match status" value="6"/>
</dbReference>
<dbReference type="FunFam" id="3.40.20.10:FF:000001">
    <property type="entry name" value="Gelsolin"/>
    <property type="match status" value="1"/>
</dbReference>
<dbReference type="SMART" id="SM00262">
    <property type="entry name" value="GEL"/>
    <property type="match status" value="6"/>
</dbReference>
<dbReference type="Pfam" id="PF02209">
    <property type="entry name" value="VHP"/>
    <property type="match status" value="1"/>
</dbReference>
<dbReference type="Gene3D" id="3.40.20.10">
    <property type="entry name" value="Severin"/>
    <property type="match status" value="6"/>
</dbReference>
<dbReference type="PRINTS" id="PR00597">
    <property type="entry name" value="GELSOLIN"/>
</dbReference>
<dbReference type="CDD" id="cd11291">
    <property type="entry name" value="gelsolin_S6_like"/>
    <property type="match status" value="1"/>
</dbReference>
<dbReference type="Gene3D" id="1.10.950.10">
    <property type="entry name" value="Villin headpiece domain"/>
    <property type="match status" value="1"/>
</dbReference>
<dbReference type="VEuPathDB" id="FungiDB:H257_12512"/>
<accession>A0A418CKK6</accession>
<feature type="non-terminal residue" evidence="6">
    <location>
        <position position="1"/>
    </location>
</feature>
<dbReference type="SUPFAM" id="SSF47050">
    <property type="entry name" value="VHP, Villin headpiece domain"/>
    <property type="match status" value="1"/>
</dbReference>
<dbReference type="AlphaFoldDB" id="A0A418CKK6"/>
<comment type="caution">
    <text evidence="6">The sequence shown here is derived from an EMBL/GenBank/DDBJ whole genome shotgun (WGS) entry which is preliminary data.</text>
</comment>
<evidence type="ECO:0000313" key="7">
    <source>
        <dbReference type="Proteomes" id="UP000285712"/>
    </source>
</evidence>
<sequence>YQRKMAEQAFVGAGQRPGLVAWRIEKLIPVPVTKDLHKLYSGDSYIFLQTVQKNSSLTWNIHFWLGKDTSQDESGVAAYKTVELDESLGGGPVQYRECQGFESDLFLSYFKSTGIEYLTGGVASGFNKVVRDQYDTKLLQVKGKRTVRVNQVATKNTSLTKDDVYILDLGLEIFVFNGSTANRQEKAKALDYVRQLNNNERGARAQITFLDDEPKNEKFWTTLGGFINVTKEGDDDDTHDQAHRESIKLIQLSDASSSLKTVDVTPKDGVLKKDLLNSTDVFIVDAGNVLHVWIGRGASADERKNGVIYASQYLTQTKRPAQTPITRVAEGGEGSAFKALFHAWDPPRTISFGQQASTSATTRAVEDKGVDASALFSASAAEDDDLFAGQDGSNAIKVWRIENLEKVQVDAATYGEFFGGDSYVVLNTFTPKSGAKPSHVIYFWQGRQSSQDEKAASALWAQRLDDEMGGSPVQVRVVQGKEPSHFRRLFLGRLIVHSGGKASGFKNRHDQDSYDDDGVSLFHVKGTSELNTFATQVDEVATNLNSGDVFVLTTPRQVYQWQGSGSNAEERRVASNIAAILKGKRAVTVVDEGDADDAFWNFLGGKTDDYPKVKAGQEAEHEPRLFHVTNETGYFHASEIHSFAQDDLNIDDVFLLDCYTTLYLWVGQGANESEKRGALKIANDYLAAAQSDGRGEGTPVISIQSGKEPAIFTCHFAGWDAAFFHQPAFVDPYEAKLQKLRDEKAKAAGAVAPEAAAPAPVHDAPPAPVTAVAGGNQTFTLQQLIAGVDGIDLTRKESYLSDAEFKTVLGVTRGEFAALPKWKQQAKKKEVNLF</sequence>
<comment type="similarity">
    <text evidence="1">Belongs to the villin/gelsolin family.</text>
</comment>
<dbReference type="InterPro" id="IPR007123">
    <property type="entry name" value="Gelsolin-like_dom"/>
</dbReference>
<dbReference type="CDD" id="cd11293">
    <property type="entry name" value="gelsolin_S4_like"/>
    <property type="match status" value="1"/>
</dbReference>
<evidence type="ECO:0000256" key="4">
    <source>
        <dbReference type="ARBA" id="ARBA00023203"/>
    </source>
</evidence>
<organism evidence="6 7">
    <name type="scientific">Aphanomyces astaci</name>
    <name type="common">Crayfish plague agent</name>
    <dbReference type="NCBI Taxonomy" id="112090"/>
    <lineage>
        <taxon>Eukaryota</taxon>
        <taxon>Sar</taxon>
        <taxon>Stramenopiles</taxon>
        <taxon>Oomycota</taxon>
        <taxon>Saprolegniomycetes</taxon>
        <taxon>Saprolegniales</taxon>
        <taxon>Verrucalvaceae</taxon>
        <taxon>Aphanomyces</taxon>
    </lineage>
</organism>
<gene>
    <name evidence="6" type="ORF">DYB35_011180</name>
</gene>
<reference evidence="6 7" key="1">
    <citation type="submission" date="2018-08" db="EMBL/GenBank/DDBJ databases">
        <title>Aphanomyces genome sequencing and annotation.</title>
        <authorList>
            <person name="Minardi D."/>
            <person name="Oidtmann B."/>
            <person name="Van Der Giezen M."/>
            <person name="Studholme D.J."/>
        </authorList>
    </citation>
    <scope>NUCLEOTIDE SEQUENCE [LARGE SCALE GENOMIC DNA]</scope>
    <source>
        <strain evidence="6 7">Sv</strain>
    </source>
</reference>
<evidence type="ECO:0000259" key="5">
    <source>
        <dbReference type="PROSITE" id="PS51089"/>
    </source>
</evidence>
<dbReference type="CDD" id="cd11290">
    <property type="entry name" value="gelsolin_S1_like"/>
    <property type="match status" value="1"/>
</dbReference>
<dbReference type="GO" id="GO:0051693">
    <property type="term" value="P:actin filament capping"/>
    <property type="evidence" value="ECO:0007669"/>
    <property type="project" value="UniProtKB-KW"/>
</dbReference>
<evidence type="ECO:0000313" key="6">
    <source>
        <dbReference type="EMBL" id="RHY81677.1"/>
    </source>
</evidence>
<dbReference type="InterPro" id="IPR007122">
    <property type="entry name" value="Villin/Gelsolin"/>
</dbReference>
<dbReference type="Pfam" id="PF00626">
    <property type="entry name" value="Gelsolin"/>
    <property type="match status" value="6"/>
</dbReference>
<dbReference type="CDD" id="cd11288">
    <property type="entry name" value="gelsolin_S5_like"/>
    <property type="match status" value="1"/>
</dbReference>
<dbReference type="FunFam" id="3.40.20.10:FF:000005">
    <property type="entry name" value="Gelsolin"/>
    <property type="match status" value="1"/>
</dbReference>
<dbReference type="CDD" id="cd11292">
    <property type="entry name" value="gelsolin_S3_like"/>
    <property type="match status" value="1"/>
</dbReference>
<dbReference type="GO" id="GO:0051015">
    <property type="term" value="F:actin filament binding"/>
    <property type="evidence" value="ECO:0007669"/>
    <property type="project" value="InterPro"/>
</dbReference>
<evidence type="ECO:0000256" key="1">
    <source>
        <dbReference type="ARBA" id="ARBA00008418"/>
    </source>
</evidence>
<dbReference type="SMART" id="SM00153">
    <property type="entry name" value="VHP"/>
    <property type="match status" value="1"/>
</dbReference>
<evidence type="ECO:0000256" key="2">
    <source>
        <dbReference type="ARBA" id="ARBA00022467"/>
    </source>
</evidence>
<feature type="domain" description="HP" evidence="5">
    <location>
        <begin position="773"/>
        <end position="834"/>
    </location>
</feature>
<dbReference type="PANTHER" id="PTHR11977:SF51">
    <property type="entry name" value="PROTEIN FLIGHTLESS-1 HOMOLOG"/>
    <property type="match status" value="1"/>
</dbReference>
<keyword evidence="2" id="KW-0117">Actin capping</keyword>
<keyword evidence="4" id="KW-0009">Actin-binding</keyword>
<dbReference type="InterPro" id="IPR003128">
    <property type="entry name" value="Villin_headpiece"/>
</dbReference>
<dbReference type="EMBL" id="QUTG01007976">
    <property type="protein sequence ID" value="RHY81677.1"/>
    <property type="molecule type" value="Genomic_DNA"/>
</dbReference>
<evidence type="ECO:0000256" key="3">
    <source>
        <dbReference type="ARBA" id="ARBA00022737"/>
    </source>
</evidence>
<keyword evidence="3" id="KW-0677">Repeat</keyword>
<dbReference type="InterPro" id="IPR029006">
    <property type="entry name" value="ADF-H/Gelsolin-like_dom_sf"/>
</dbReference>
<proteinExistence type="inferred from homology"/>
<protein>
    <recommendedName>
        <fullName evidence="5">HP domain-containing protein</fullName>
    </recommendedName>
</protein>
<dbReference type="InterPro" id="IPR036886">
    <property type="entry name" value="Villin_headpiece_dom_sf"/>
</dbReference>
<dbReference type="GO" id="GO:0007010">
    <property type="term" value="P:cytoskeleton organization"/>
    <property type="evidence" value="ECO:0007669"/>
    <property type="project" value="InterPro"/>
</dbReference>
<name>A0A418CKK6_APHAT</name>
<dbReference type="CDD" id="cd11289">
    <property type="entry name" value="gelsolin_S2_like"/>
    <property type="match status" value="1"/>
</dbReference>
<dbReference type="Proteomes" id="UP000285712">
    <property type="component" value="Unassembled WGS sequence"/>
</dbReference>
<dbReference type="PROSITE" id="PS51089">
    <property type="entry name" value="HP"/>
    <property type="match status" value="1"/>
</dbReference>
<dbReference type="PANTHER" id="PTHR11977">
    <property type="entry name" value="VILLIN"/>
    <property type="match status" value="1"/>
</dbReference>